<dbReference type="Proteomes" id="UP000198925">
    <property type="component" value="Unassembled WGS sequence"/>
</dbReference>
<feature type="signal peptide" evidence="2">
    <location>
        <begin position="1"/>
        <end position="19"/>
    </location>
</feature>
<accession>A0A1G6QNQ8</accession>
<dbReference type="SUPFAM" id="SSF53901">
    <property type="entry name" value="Thiolase-like"/>
    <property type="match status" value="1"/>
</dbReference>
<evidence type="ECO:0000313" key="4">
    <source>
        <dbReference type="EMBL" id="SDC94022.1"/>
    </source>
</evidence>
<dbReference type="InterPro" id="IPR014030">
    <property type="entry name" value="Ketoacyl_synth_N"/>
</dbReference>
<evidence type="ECO:0000259" key="3">
    <source>
        <dbReference type="Pfam" id="PF13723"/>
    </source>
</evidence>
<evidence type="ECO:0000313" key="5">
    <source>
        <dbReference type="Proteomes" id="UP000198925"/>
    </source>
</evidence>
<feature type="compositionally biased region" description="Pro residues" evidence="1">
    <location>
        <begin position="36"/>
        <end position="45"/>
    </location>
</feature>
<evidence type="ECO:0000256" key="1">
    <source>
        <dbReference type="SAM" id="MobiDB-lite"/>
    </source>
</evidence>
<keyword evidence="2" id="KW-0732">Signal</keyword>
<proteinExistence type="predicted"/>
<protein>
    <submittedName>
        <fullName evidence="4">Beta-ketoacyl synthase, N-terminal domain</fullName>
    </submittedName>
</protein>
<reference evidence="4 5" key="1">
    <citation type="submission" date="2016-10" db="EMBL/GenBank/DDBJ databases">
        <authorList>
            <person name="de Groot N.N."/>
        </authorList>
    </citation>
    <scope>NUCLEOTIDE SEQUENCE [LARGE SCALE GENOMIC DNA]</scope>
    <source>
        <strain evidence="4 5">CPCC 100156</strain>
    </source>
</reference>
<dbReference type="GO" id="GO:0016746">
    <property type="term" value="F:acyltransferase activity"/>
    <property type="evidence" value="ECO:0007669"/>
    <property type="project" value="InterPro"/>
</dbReference>
<evidence type="ECO:0000256" key="2">
    <source>
        <dbReference type="SAM" id="SignalP"/>
    </source>
</evidence>
<dbReference type="AlphaFoldDB" id="A0A1G6QNQ8"/>
<keyword evidence="5" id="KW-1185">Reference proteome</keyword>
<organism evidence="4 5">
    <name type="scientific">Belnapia rosea</name>
    <dbReference type="NCBI Taxonomy" id="938405"/>
    <lineage>
        <taxon>Bacteria</taxon>
        <taxon>Pseudomonadati</taxon>
        <taxon>Pseudomonadota</taxon>
        <taxon>Alphaproteobacteria</taxon>
        <taxon>Acetobacterales</taxon>
        <taxon>Roseomonadaceae</taxon>
        <taxon>Belnapia</taxon>
    </lineage>
</organism>
<dbReference type="STRING" id="938405.SAMN02927895_02678"/>
<name>A0A1G6QNQ8_9PROT</name>
<dbReference type="RefSeq" id="WP_176849467.1">
    <property type="nucleotide sequence ID" value="NZ_FMZX01000003.1"/>
</dbReference>
<sequence>MNCWICGVAVLGSGLPGWAASEAALAGTAPWSPGDVVPPPPPLLPPTERRRTSPAVRLALAVAAEATAGIADRAALETVFASSNGDGAVVGGILEALHAPGSIALSPTQFHNSVHNSAAGYWHIAVGSVAPSVSLGGHDGSFAAGLLTAGIAVAARGAAVLLCAYDLPLPAPLAAVRPTGPGFGTALVLRPAPTEGALARLSLRHVAEPAPAPAPADALDALAEGNPAARALPLLRALAARRPARIGLALSADMHLALDLAPC</sequence>
<dbReference type="InterPro" id="IPR016039">
    <property type="entry name" value="Thiolase-like"/>
</dbReference>
<dbReference type="Pfam" id="PF13723">
    <property type="entry name" value="Ketoacyl-synt_2"/>
    <property type="match status" value="1"/>
</dbReference>
<dbReference type="EMBL" id="FMZX01000003">
    <property type="protein sequence ID" value="SDC94022.1"/>
    <property type="molecule type" value="Genomic_DNA"/>
</dbReference>
<feature type="chain" id="PRO_5011660509" evidence="2">
    <location>
        <begin position="20"/>
        <end position="263"/>
    </location>
</feature>
<dbReference type="Gene3D" id="3.40.47.10">
    <property type="match status" value="1"/>
</dbReference>
<gene>
    <name evidence="4" type="ORF">SAMN04487779_1003124</name>
</gene>
<feature type="region of interest" description="Disordered" evidence="1">
    <location>
        <begin position="30"/>
        <end position="50"/>
    </location>
</feature>
<feature type="domain" description="Beta-ketoacyl synthase-like N-terminal" evidence="3">
    <location>
        <begin position="30"/>
        <end position="194"/>
    </location>
</feature>